<dbReference type="Gene3D" id="3.40.50.1000">
    <property type="entry name" value="HAD superfamily/HAD-like"/>
    <property type="match status" value="1"/>
</dbReference>
<reference evidence="2" key="1">
    <citation type="submission" date="2016-10" db="EMBL/GenBank/DDBJ databases">
        <authorList>
            <person name="Varghese N."/>
            <person name="Submissions S."/>
        </authorList>
    </citation>
    <scope>NUCLEOTIDE SEQUENCE [LARGE SCALE GENOMIC DNA]</scope>
    <source>
        <strain evidence="2">CGMCC 4.7047</strain>
    </source>
</reference>
<dbReference type="PANTHER" id="PTHR10000">
    <property type="entry name" value="PHOSPHOSERINE PHOSPHATASE"/>
    <property type="match status" value="1"/>
</dbReference>
<dbReference type="STRING" id="1176198.SAMN05444716_104367"/>
<proteinExistence type="predicted"/>
<dbReference type="Pfam" id="PF08282">
    <property type="entry name" value="Hydrolase_3"/>
    <property type="match status" value="1"/>
</dbReference>
<dbReference type="Proteomes" id="UP000198873">
    <property type="component" value="Unassembled WGS sequence"/>
</dbReference>
<dbReference type="Gene3D" id="3.30.1240.10">
    <property type="match status" value="1"/>
</dbReference>
<dbReference type="GO" id="GO:0016791">
    <property type="term" value="F:phosphatase activity"/>
    <property type="evidence" value="ECO:0007669"/>
    <property type="project" value="TreeGrafter"/>
</dbReference>
<evidence type="ECO:0000313" key="1">
    <source>
        <dbReference type="EMBL" id="SFS83860.1"/>
    </source>
</evidence>
<dbReference type="InterPro" id="IPR036412">
    <property type="entry name" value="HAD-like_sf"/>
</dbReference>
<keyword evidence="2" id="KW-1185">Reference proteome</keyword>
<accession>A0A1I6T471</accession>
<protein>
    <recommendedName>
        <fullName evidence="3">HAD family phosphatase</fullName>
    </recommendedName>
</protein>
<dbReference type="AlphaFoldDB" id="A0A1I6T471"/>
<dbReference type="EMBL" id="FPAB01000004">
    <property type="protein sequence ID" value="SFS83860.1"/>
    <property type="molecule type" value="Genomic_DNA"/>
</dbReference>
<evidence type="ECO:0000313" key="2">
    <source>
        <dbReference type="Proteomes" id="UP000198873"/>
    </source>
</evidence>
<dbReference type="SUPFAM" id="SSF56784">
    <property type="entry name" value="HAD-like"/>
    <property type="match status" value="1"/>
</dbReference>
<sequence length="297" mass="30550">MTVPDAVFTPVSRTLTLPPSPSRTTLPKLIATDLDGTLLRRDGTVSPRTAAALAAAGRAGIEVLFVTGRPARWVLPLREHATGRSLAICGNGAALVDLRSGGTLLAARALPVTGALGLVAALRAAAPGVTFAVERAGGIHYATGYPPLHEEDPTVVGTTPVEELLAEDSPYAGQPLLKLLAHHRELAPDAFLALARSVCGGLGEITRSSPTALLEISAPGVTKASTLALHCARHGIAPGEVVAFGDMPNDLEMLRWAGRAYAMANAHPAVLAAAGRRTLSHQKDGVAVVIEQLLAGG</sequence>
<dbReference type="InterPro" id="IPR023214">
    <property type="entry name" value="HAD_sf"/>
</dbReference>
<evidence type="ECO:0008006" key="3">
    <source>
        <dbReference type="Google" id="ProtNLM"/>
    </source>
</evidence>
<dbReference type="GO" id="GO:0005829">
    <property type="term" value="C:cytosol"/>
    <property type="evidence" value="ECO:0007669"/>
    <property type="project" value="TreeGrafter"/>
</dbReference>
<dbReference type="PANTHER" id="PTHR10000:SF8">
    <property type="entry name" value="HAD SUPERFAMILY HYDROLASE-LIKE, TYPE 3"/>
    <property type="match status" value="1"/>
</dbReference>
<name>A0A1I6T471_9ACTN</name>
<dbReference type="GO" id="GO:0000287">
    <property type="term" value="F:magnesium ion binding"/>
    <property type="evidence" value="ECO:0007669"/>
    <property type="project" value="TreeGrafter"/>
</dbReference>
<organism evidence="1 2">
    <name type="scientific">Streptomyces harbinensis</name>
    <dbReference type="NCBI Taxonomy" id="1176198"/>
    <lineage>
        <taxon>Bacteria</taxon>
        <taxon>Bacillati</taxon>
        <taxon>Actinomycetota</taxon>
        <taxon>Actinomycetes</taxon>
        <taxon>Kitasatosporales</taxon>
        <taxon>Streptomycetaceae</taxon>
        <taxon>Streptomyces</taxon>
    </lineage>
</organism>
<gene>
    <name evidence="1" type="ORF">SAMN05444716_104367</name>
</gene>